<comment type="caution">
    <text evidence="1">The sequence shown here is derived from an EMBL/GenBank/DDBJ whole genome shotgun (WGS) entry which is preliminary data.</text>
</comment>
<dbReference type="Gene3D" id="1.25.10.90">
    <property type="match status" value="1"/>
</dbReference>
<proteinExistence type="predicted"/>
<dbReference type="PATRIC" id="fig|1619039.3.peg.1367"/>
<dbReference type="PANTHER" id="PTHR34070">
    <property type="entry name" value="ARMADILLO-TYPE FOLD"/>
    <property type="match status" value="1"/>
</dbReference>
<sequence>MLIVTIKKELKTKANPGQAVNCARFFKTNPGQYGAGDKFLGLTVPAQRVVAKKYYQHITLSEVGELLASPYHEYRLTGALILVAKYQQAQKVNNAVDQKKIVDFYLKNIKGINNWDLVDLTASRIVGDYLLHQPKTARQLLYRLAKSDNLWSRRISIIATMAFIDQGQFTDTLKLAKMLLADQHDLMHKAVGWMLREVGKKDHRVLVQFLDQHTQHMPRTMLRYAIEKFPEKDRQRYLKIRFVK</sequence>
<dbReference type="InterPro" id="IPR014825">
    <property type="entry name" value="DNA_alkylation"/>
</dbReference>
<evidence type="ECO:0000313" key="1">
    <source>
        <dbReference type="EMBL" id="KKS54134.1"/>
    </source>
</evidence>
<dbReference type="PANTHER" id="PTHR34070:SF1">
    <property type="entry name" value="DNA ALKYLATION REPAIR PROTEIN"/>
    <property type="match status" value="1"/>
</dbReference>
<protein>
    <submittedName>
        <fullName evidence="1">Alkylation repair enzyme protein</fullName>
    </submittedName>
</protein>
<gene>
    <name evidence="1" type="ORF">UV20_C0040G0005</name>
</gene>
<dbReference type="SUPFAM" id="SSF48371">
    <property type="entry name" value="ARM repeat"/>
    <property type="match status" value="1"/>
</dbReference>
<dbReference type="CDD" id="cd06561">
    <property type="entry name" value="AlkD_like"/>
    <property type="match status" value="1"/>
</dbReference>
<accession>A0A0G0ZZS0</accession>
<organism evidence="1 2">
    <name type="scientific">Candidatus Magasanikbacteria bacterium GW2011_GWA2_42_32</name>
    <dbReference type="NCBI Taxonomy" id="1619039"/>
    <lineage>
        <taxon>Bacteria</taxon>
        <taxon>Candidatus Magasanikiibacteriota</taxon>
    </lineage>
</organism>
<dbReference type="EMBL" id="LCDO01000040">
    <property type="protein sequence ID" value="KKS54134.1"/>
    <property type="molecule type" value="Genomic_DNA"/>
</dbReference>
<dbReference type="InterPro" id="IPR016024">
    <property type="entry name" value="ARM-type_fold"/>
</dbReference>
<dbReference type="AlphaFoldDB" id="A0A0G0ZZS0"/>
<reference evidence="1 2" key="1">
    <citation type="journal article" date="2015" name="Nature">
        <title>rRNA introns, odd ribosomes, and small enigmatic genomes across a large radiation of phyla.</title>
        <authorList>
            <person name="Brown C.T."/>
            <person name="Hug L.A."/>
            <person name="Thomas B.C."/>
            <person name="Sharon I."/>
            <person name="Castelle C.J."/>
            <person name="Singh A."/>
            <person name="Wilkins M.J."/>
            <person name="Williams K.H."/>
            <person name="Banfield J.F."/>
        </authorList>
    </citation>
    <scope>NUCLEOTIDE SEQUENCE [LARGE SCALE GENOMIC DNA]</scope>
</reference>
<dbReference type="Proteomes" id="UP000034837">
    <property type="component" value="Unassembled WGS sequence"/>
</dbReference>
<dbReference type="Pfam" id="PF08713">
    <property type="entry name" value="DNA_alkylation"/>
    <property type="match status" value="1"/>
</dbReference>
<name>A0A0G0ZZS0_9BACT</name>
<evidence type="ECO:0000313" key="2">
    <source>
        <dbReference type="Proteomes" id="UP000034837"/>
    </source>
</evidence>